<dbReference type="AlphaFoldDB" id="A0AAV1XLF1"/>
<keyword evidence="1" id="KW-1133">Transmembrane helix</keyword>
<dbReference type="GO" id="GO:0003843">
    <property type="term" value="F:1,3-beta-D-glucan synthase activity"/>
    <property type="evidence" value="ECO:0007669"/>
    <property type="project" value="InterPro"/>
</dbReference>
<accession>A0AAV1XLF1</accession>
<reference evidence="3 4" key="1">
    <citation type="submission" date="2024-03" db="EMBL/GenBank/DDBJ databases">
        <authorList>
            <person name="Martinez-Hernandez J."/>
        </authorList>
    </citation>
    <scope>NUCLEOTIDE SEQUENCE [LARGE SCALE GENOMIC DNA]</scope>
</reference>
<keyword evidence="1" id="KW-0472">Membrane</keyword>
<keyword evidence="1" id="KW-0812">Transmembrane</keyword>
<feature type="domain" description="Glycosyl transferase 48" evidence="2">
    <location>
        <begin position="9"/>
        <end position="95"/>
    </location>
</feature>
<dbReference type="InterPro" id="IPR003440">
    <property type="entry name" value="Glyco_trans_48_dom"/>
</dbReference>
<dbReference type="GO" id="GO:0006075">
    <property type="term" value="P:(1-&gt;3)-beta-D-glucan biosynthetic process"/>
    <property type="evidence" value="ECO:0007669"/>
    <property type="project" value="InterPro"/>
</dbReference>
<sequence>MESNSNNNKALGTILNQQFVVQLGIFSAHPMIVENSLERGFLQAIWDFITMQFQLSSVFYTFSMGTHSHFFRRTILHGGATYRATELGTVVVRLQDHLMATGFWGKVDEIILDLRFFIFQYGIVYKLGIAAGSTSMAVYMLSWVYVFVVFEIYVVVAYTRDTYAAKEHIYYRSVQSLVVALAILVIIALMEFEFMDIFTSLVAFIPIGWGMILIAQVFRAILQHTIIWHGVVSLARMYGILFGIIVMAPVALLSWLPGFQDMQTRILFNEAFSRGLRISQLVTGKKS</sequence>
<dbReference type="EMBL" id="CAXHTB010000016">
    <property type="protein sequence ID" value="CAL0322621.1"/>
    <property type="molecule type" value="Genomic_DNA"/>
</dbReference>
<protein>
    <recommendedName>
        <fullName evidence="2">Glycosyl transferase 48 domain-containing protein</fullName>
    </recommendedName>
</protein>
<feature type="transmembrane region" description="Helical" evidence="1">
    <location>
        <begin position="136"/>
        <end position="157"/>
    </location>
</feature>
<dbReference type="PANTHER" id="PTHR12741:SF7">
    <property type="entry name" value="CALLOSE SYNTHASE 12"/>
    <property type="match status" value="1"/>
</dbReference>
<feature type="transmembrane region" description="Helical" evidence="1">
    <location>
        <begin position="169"/>
        <end position="190"/>
    </location>
</feature>
<dbReference type="GO" id="GO:0000148">
    <property type="term" value="C:1,3-beta-D-glucan synthase complex"/>
    <property type="evidence" value="ECO:0007669"/>
    <property type="project" value="InterPro"/>
</dbReference>
<keyword evidence="4" id="KW-1185">Reference proteome</keyword>
<evidence type="ECO:0000313" key="4">
    <source>
        <dbReference type="Proteomes" id="UP001497480"/>
    </source>
</evidence>
<evidence type="ECO:0000259" key="2">
    <source>
        <dbReference type="Pfam" id="PF02364"/>
    </source>
</evidence>
<organism evidence="3 4">
    <name type="scientific">Lupinus luteus</name>
    <name type="common">European yellow lupine</name>
    <dbReference type="NCBI Taxonomy" id="3873"/>
    <lineage>
        <taxon>Eukaryota</taxon>
        <taxon>Viridiplantae</taxon>
        <taxon>Streptophyta</taxon>
        <taxon>Embryophyta</taxon>
        <taxon>Tracheophyta</taxon>
        <taxon>Spermatophyta</taxon>
        <taxon>Magnoliopsida</taxon>
        <taxon>eudicotyledons</taxon>
        <taxon>Gunneridae</taxon>
        <taxon>Pentapetalae</taxon>
        <taxon>rosids</taxon>
        <taxon>fabids</taxon>
        <taxon>Fabales</taxon>
        <taxon>Fabaceae</taxon>
        <taxon>Papilionoideae</taxon>
        <taxon>50 kb inversion clade</taxon>
        <taxon>genistoids sensu lato</taxon>
        <taxon>core genistoids</taxon>
        <taxon>Genisteae</taxon>
        <taxon>Lupinus</taxon>
    </lineage>
</organism>
<proteinExistence type="predicted"/>
<evidence type="ECO:0000313" key="3">
    <source>
        <dbReference type="EMBL" id="CAL0322621.1"/>
    </source>
</evidence>
<feature type="transmembrane region" description="Helical" evidence="1">
    <location>
        <begin position="197"/>
        <end position="218"/>
    </location>
</feature>
<dbReference type="GO" id="GO:0005886">
    <property type="term" value="C:plasma membrane"/>
    <property type="evidence" value="ECO:0007669"/>
    <property type="project" value="TreeGrafter"/>
</dbReference>
<comment type="caution">
    <text evidence="3">The sequence shown here is derived from an EMBL/GenBank/DDBJ whole genome shotgun (WGS) entry which is preliminary data.</text>
</comment>
<name>A0AAV1XLF1_LUPLU</name>
<dbReference type="Proteomes" id="UP001497480">
    <property type="component" value="Unassembled WGS sequence"/>
</dbReference>
<dbReference type="Pfam" id="PF02364">
    <property type="entry name" value="Glucan_synthase"/>
    <property type="match status" value="1"/>
</dbReference>
<evidence type="ECO:0000256" key="1">
    <source>
        <dbReference type="SAM" id="Phobius"/>
    </source>
</evidence>
<feature type="transmembrane region" description="Helical" evidence="1">
    <location>
        <begin position="238"/>
        <end position="256"/>
    </location>
</feature>
<gene>
    <name evidence="3" type="ORF">LLUT_LOCUS23681</name>
</gene>
<dbReference type="PANTHER" id="PTHR12741">
    <property type="entry name" value="LYST-INTERACTING PROTEIN LIP5 DOPAMINE RESPONSIVE PROTEIN DRG-1"/>
    <property type="match status" value="1"/>
</dbReference>